<dbReference type="GO" id="GO:0046872">
    <property type="term" value="F:metal ion binding"/>
    <property type="evidence" value="ECO:0007669"/>
    <property type="project" value="UniProtKB-KW"/>
</dbReference>
<dbReference type="InterPro" id="IPR012337">
    <property type="entry name" value="RNaseH-like_sf"/>
</dbReference>
<keyword evidence="3" id="KW-0548">Nucleotidyltransferase</keyword>
<evidence type="ECO:0000256" key="11">
    <source>
        <dbReference type="ARBA" id="ARBA00022908"/>
    </source>
</evidence>
<dbReference type="Proteomes" id="UP000235392">
    <property type="component" value="Unassembled WGS sequence"/>
</dbReference>
<organism evidence="17 18">
    <name type="scientific">Puccinia coronata f. sp. avenae</name>
    <dbReference type="NCBI Taxonomy" id="200324"/>
    <lineage>
        <taxon>Eukaryota</taxon>
        <taxon>Fungi</taxon>
        <taxon>Dikarya</taxon>
        <taxon>Basidiomycota</taxon>
        <taxon>Pucciniomycotina</taxon>
        <taxon>Pucciniomycetes</taxon>
        <taxon>Pucciniales</taxon>
        <taxon>Pucciniaceae</taxon>
        <taxon>Puccinia</taxon>
    </lineage>
</organism>
<dbReference type="EMBL" id="PGCI01000170">
    <property type="protein sequence ID" value="PLW35854.1"/>
    <property type="molecule type" value="Genomic_DNA"/>
</dbReference>
<keyword evidence="8" id="KW-0378">Hydrolase</keyword>
<evidence type="ECO:0000313" key="18">
    <source>
        <dbReference type="Proteomes" id="UP000235392"/>
    </source>
</evidence>
<dbReference type="InterPro" id="IPR056924">
    <property type="entry name" value="SH3_Tf2-1"/>
</dbReference>
<reference evidence="17 18" key="1">
    <citation type="submission" date="2017-11" db="EMBL/GenBank/DDBJ databases">
        <title>De novo assembly and phasing of dikaryotic genomes from two isolates of Puccinia coronata f. sp. avenae, the causal agent of oat crown rust.</title>
        <authorList>
            <person name="Miller M.E."/>
            <person name="Zhang Y."/>
            <person name="Omidvar V."/>
            <person name="Sperschneider J."/>
            <person name="Schwessinger B."/>
            <person name="Raley C."/>
            <person name="Palmer J.M."/>
            <person name="Garnica D."/>
            <person name="Upadhyaya N."/>
            <person name="Rathjen J."/>
            <person name="Taylor J.M."/>
            <person name="Park R.F."/>
            <person name="Dodds P.N."/>
            <person name="Hirsch C.D."/>
            <person name="Kianian S.F."/>
            <person name="Figueroa M."/>
        </authorList>
    </citation>
    <scope>NUCLEOTIDE SEQUENCE [LARGE SCALE GENOMIC DNA]</scope>
    <source>
        <strain evidence="17">12SD80</strain>
    </source>
</reference>
<dbReference type="InterPro" id="IPR043502">
    <property type="entry name" value="DNA/RNA_pol_sf"/>
</dbReference>
<dbReference type="GO" id="GO:0015074">
    <property type="term" value="P:DNA integration"/>
    <property type="evidence" value="ECO:0007669"/>
    <property type="project" value="UniProtKB-KW"/>
</dbReference>
<keyword evidence="11" id="KW-0229">DNA integration</keyword>
<dbReference type="CDD" id="cd09274">
    <property type="entry name" value="RNase_HI_RT_Ty3"/>
    <property type="match status" value="1"/>
</dbReference>
<accession>A0A2N5UDM1</accession>
<keyword evidence="14" id="KW-0238">DNA-binding</keyword>
<dbReference type="GO" id="GO:0004519">
    <property type="term" value="F:endonuclease activity"/>
    <property type="evidence" value="ECO:0007669"/>
    <property type="project" value="UniProtKB-KW"/>
</dbReference>
<feature type="domain" description="Integrase catalytic" evidence="16">
    <location>
        <begin position="269"/>
        <end position="428"/>
    </location>
</feature>
<evidence type="ECO:0000256" key="14">
    <source>
        <dbReference type="ARBA" id="ARBA00023125"/>
    </source>
</evidence>
<dbReference type="PANTHER" id="PTHR37984">
    <property type="entry name" value="PROTEIN CBG26694"/>
    <property type="match status" value="1"/>
</dbReference>
<evidence type="ECO:0000256" key="7">
    <source>
        <dbReference type="ARBA" id="ARBA00022759"/>
    </source>
</evidence>
<dbReference type="Gene3D" id="3.30.420.10">
    <property type="entry name" value="Ribonuclease H-like superfamily/Ribonuclease H"/>
    <property type="match status" value="1"/>
</dbReference>
<dbReference type="GO" id="GO:0004190">
    <property type="term" value="F:aspartic-type endopeptidase activity"/>
    <property type="evidence" value="ECO:0007669"/>
    <property type="project" value="UniProtKB-KW"/>
</dbReference>
<sequence length="614" mass="69256">MTTVFSPAYSEQVLQAAPYSGMPRATVHTSKGLSIEGKEWKAALPIAYKSHLMTPAERNYPVHEQELLAVVHALQKWKMLLLGMKQRSLSRRQARWLELLADFDLNFKYVWGEDNTVADALSRKEIPEEAPSITLQDVACVAALTELGTMLSDCLRRRIVSGYNKDAFCVSLRKNLPLQNDSTERDGLLFIDDRLVIPATDDIRQSLMDEAHSRLGHLGYLKTINELRRDFFWPKMAGEVLQFVESCTVCQRTKAPTTCPTGRMLTPHFPRKPLVNIAIDFIGPLKGSQHYDMILSCTCRLSGFTKLIPTVQKDTAKKTASWFFSGWISYFGAPASIIGDRDKIWTAKFWRALMERLSVKFHMTTSFHPQADGRSKQTNQTVSQILRTFTSKHQGKWLDALPAVELAINSAVNVATGITPFNLIFGRRPPAFNARDKLCLSRVKQATQHNKCVAARPPLEVGSSVLLNSANWRATKQTGTDKLKERFEGPYLVLRVFNFGQNVELDLPDGNKRHPVFHVSKVKKFVERADATEDLTMKAVLVSSSLASTGRLKARIEYKPFTFRTHRRELERSRSVNHQAQDQRFVKEASGLGGVKIKNIHSSVLLRVLLLCSS</sequence>
<keyword evidence="7" id="KW-0255">Endonuclease</keyword>
<keyword evidence="9" id="KW-0460">Magnesium</keyword>
<keyword evidence="15" id="KW-0233">DNA recombination</keyword>
<keyword evidence="1" id="KW-0645">Protease</keyword>
<evidence type="ECO:0000256" key="5">
    <source>
        <dbReference type="ARBA" id="ARBA00022723"/>
    </source>
</evidence>
<evidence type="ECO:0000256" key="8">
    <source>
        <dbReference type="ARBA" id="ARBA00022801"/>
    </source>
</evidence>
<dbReference type="SUPFAM" id="SSF53098">
    <property type="entry name" value="Ribonuclease H-like"/>
    <property type="match status" value="1"/>
</dbReference>
<evidence type="ECO:0000256" key="4">
    <source>
        <dbReference type="ARBA" id="ARBA00022722"/>
    </source>
</evidence>
<dbReference type="InterPro" id="IPR041588">
    <property type="entry name" value="Integrase_H2C2"/>
</dbReference>
<evidence type="ECO:0000256" key="2">
    <source>
        <dbReference type="ARBA" id="ARBA00022679"/>
    </source>
</evidence>
<dbReference type="GO" id="GO:0006508">
    <property type="term" value="P:proteolysis"/>
    <property type="evidence" value="ECO:0007669"/>
    <property type="project" value="UniProtKB-KW"/>
</dbReference>
<evidence type="ECO:0000256" key="6">
    <source>
        <dbReference type="ARBA" id="ARBA00022750"/>
    </source>
</evidence>
<dbReference type="PANTHER" id="PTHR37984:SF5">
    <property type="entry name" value="PROTEIN NYNRIN-LIKE"/>
    <property type="match status" value="1"/>
</dbReference>
<evidence type="ECO:0000259" key="16">
    <source>
        <dbReference type="PROSITE" id="PS50994"/>
    </source>
</evidence>
<dbReference type="InterPro" id="IPR001584">
    <property type="entry name" value="Integrase_cat-core"/>
</dbReference>
<evidence type="ECO:0000256" key="9">
    <source>
        <dbReference type="ARBA" id="ARBA00022842"/>
    </source>
</evidence>
<keyword evidence="2" id="KW-0808">Transferase</keyword>
<dbReference type="SUPFAM" id="SSF56672">
    <property type="entry name" value="DNA/RNA polymerases"/>
    <property type="match status" value="1"/>
</dbReference>
<dbReference type="InterPro" id="IPR041373">
    <property type="entry name" value="RT_RNaseH"/>
</dbReference>
<dbReference type="GO" id="GO:0005634">
    <property type="term" value="C:nucleus"/>
    <property type="evidence" value="ECO:0007669"/>
    <property type="project" value="UniProtKB-ARBA"/>
</dbReference>
<dbReference type="Gene3D" id="1.10.340.70">
    <property type="match status" value="1"/>
</dbReference>
<gene>
    <name evidence="17" type="ORF">PCASD_14453</name>
</gene>
<dbReference type="FunFam" id="1.10.340.70:FF:000001">
    <property type="entry name" value="Retrovirus-related Pol polyprotein from transposon gypsy-like Protein"/>
    <property type="match status" value="1"/>
</dbReference>
<evidence type="ECO:0000313" key="17">
    <source>
        <dbReference type="EMBL" id="PLW35854.1"/>
    </source>
</evidence>
<evidence type="ECO:0000256" key="1">
    <source>
        <dbReference type="ARBA" id="ARBA00022670"/>
    </source>
</evidence>
<keyword evidence="5" id="KW-0479">Metal-binding</keyword>
<keyword evidence="6" id="KW-0064">Aspartyl protease</keyword>
<dbReference type="Pfam" id="PF24626">
    <property type="entry name" value="SH3_Tf2-1"/>
    <property type="match status" value="1"/>
</dbReference>
<dbReference type="Pfam" id="PF17921">
    <property type="entry name" value="Integrase_H2C2"/>
    <property type="match status" value="1"/>
</dbReference>
<dbReference type="GO" id="GO:0003677">
    <property type="term" value="F:DNA binding"/>
    <property type="evidence" value="ECO:0007669"/>
    <property type="project" value="UniProtKB-KW"/>
</dbReference>
<evidence type="ECO:0000256" key="10">
    <source>
        <dbReference type="ARBA" id="ARBA00022884"/>
    </source>
</evidence>
<dbReference type="GO" id="GO:0003723">
    <property type="term" value="F:RNA binding"/>
    <property type="evidence" value="ECO:0007669"/>
    <property type="project" value="UniProtKB-KW"/>
</dbReference>
<dbReference type="GO" id="GO:0003887">
    <property type="term" value="F:DNA-directed DNA polymerase activity"/>
    <property type="evidence" value="ECO:0007669"/>
    <property type="project" value="UniProtKB-KW"/>
</dbReference>
<dbReference type="AlphaFoldDB" id="A0A2N5UDM1"/>
<evidence type="ECO:0000256" key="15">
    <source>
        <dbReference type="ARBA" id="ARBA00023172"/>
    </source>
</evidence>
<keyword evidence="12" id="KW-0695">RNA-directed DNA polymerase</keyword>
<dbReference type="InterPro" id="IPR050951">
    <property type="entry name" value="Retrovirus_Pol_polyprotein"/>
</dbReference>
<name>A0A2N5UDM1_9BASI</name>
<evidence type="ECO:0000256" key="3">
    <source>
        <dbReference type="ARBA" id="ARBA00022695"/>
    </source>
</evidence>
<comment type="caution">
    <text evidence="17">The sequence shown here is derived from an EMBL/GenBank/DDBJ whole genome shotgun (WGS) entry which is preliminary data.</text>
</comment>
<keyword evidence="10" id="KW-0694">RNA-binding</keyword>
<proteinExistence type="predicted"/>
<protein>
    <recommendedName>
        <fullName evidence="16">Integrase catalytic domain-containing protein</fullName>
    </recommendedName>
</protein>
<keyword evidence="4" id="KW-0540">Nuclease</keyword>
<evidence type="ECO:0000256" key="13">
    <source>
        <dbReference type="ARBA" id="ARBA00022932"/>
    </source>
</evidence>
<dbReference type="GO" id="GO:0003964">
    <property type="term" value="F:RNA-directed DNA polymerase activity"/>
    <property type="evidence" value="ECO:0007669"/>
    <property type="project" value="UniProtKB-KW"/>
</dbReference>
<evidence type="ECO:0000256" key="12">
    <source>
        <dbReference type="ARBA" id="ARBA00022918"/>
    </source>
</evidence>
<keyword evidence="13" id="KW-0239">DNA-directed DNA polymerase</keyword>
<dbReference type="GO" id="GO:0006310">
    <property type="term" value="P:DNA recombination"/>
    <property type="evidence" value="ECO:0007669"/>
    <property type="project" value="UniProtKB-KW"/>
</dbReference>
<dbReference type="Pfam" id="PF17917">
    <property type="entry name" value="RT_RNaseH"/>
    <property type="match status" value="1"/>
</dbReference>
<dbReference type="InterPro" id="IPR036397">
    <property type="entry name" value="RNaseH_sf"/>
</dbReference>
<dbReference type="PROSITE" id="PS50994">
    <property type="entry name" value="INTEGRASE"/>
    <property type="match status" value="1"/>
</dbReference>